<reference evidence="1" key="1">
    <citation type="journal article" date="2020" name="Stud. Mycol.">
        <title>101 Dothideomycetes genomes: a test case for predicting lifestyles and emergence of pathogens.</title>
        <authorList>
            <person name="Haridas S."/>
            <person name="Albert R."/>
            <person name="Binder M."/>
            <person name="Bloem J."/>
            <person name="Labutti K."/>
            <person name="Salamov A."/>
            <person name="Andreopoulos B."/>
            <person name="Baker S."/>
            <person name="Barry K."/>
            <person name="Bills G."/>
            <person name="Bluhm B."/>
            <person name="Cannon C."/>
            <person name="Castanera R."/>
            <person name="Culley D."/>
            <person name="Daum C."/>
            <person name="Ezra D."/>
            <person name="Gonzalez J."/>
            <person name="Henrissat B."/>
            <person name="Kuo A."/>
            <person name="Liang C."/>
            <person name="Lipzen A."/>
            <person name="Lutzoni F."/>
            <person name="Magnuson J."/>
            <person name="Mondo S."/>
            <person name="Nolan M."/>
            <person name="Ohm R."/>
            <person name="Pangilinan J."/>
            <person name="Park H.-J."/>
            <person name="Ramirez L."/>
            <person name="Alfaro M."/>
            <person name="Sun H."/>
            <person name="Tritt A."/>
            <person name="Yoshinaga Y."/>
            <person name="Zwiers L.-H."/>
            <person name="Turgeon B."/>
            <person name="Goodwin S."/>
            <person name="Spatafora J."/>
            <person name="Crous P."/>
            <person name="Grigoriev I."/>
        </authorList>
    </citation>
    <scope>NUCLEOTIDE SEQUENCE</scope>
    <source>
        <strain evidence="1">CBS 123094</strain>
    </source>
</reference>
<proteinExistence type="predicted"/>
<accession>A0A6A5WX06</accession>
<evidence type="ECO:0000313" key="1">
    <source>
        <dbReference type="EMBL" id="KAF2004691.1"/>
    </source>
</evidence>
<dbReference type="EMBL" id="ML977566">
    <property type="protein sequence ID" value="KAF2004691.1"/>
    <property type="molecule type" value="Genomic_DNA"/>
</dbReference>
<keyword evidence="2" id="KW-1185">Reference proteome</keyword>
<name>A0A6A5WX06_9PLEO</name>
<protein>
    <submittedName>
        <fullName evidence="1">Uncharacterized protein</fullName>
    </submittedName>
</protein>
<organism evidence="1 2">
    <name type="scientific">Amniculicola lignicola CBS 123094</name>
    <dbReference type="NCBI Taxonomy" id="1392246"/>
    <lineage>
        <taxon>Eukaryota</taxon>
        <taxon>Fungi</taxon>
        <taxon>Dikarya</taxon>
        <taxon>Ascomycota</taxon>
        <taxon>Pezizomycotina</taxon>
        <taxon>Dothideomycetes</taxon>
        <taxon>Pleosporomycetidae</taxon>
        <taxon>Pleosporales</taxon>
        <taxon>Amniculicolaceae</taxon>
        <taxon>Amniculicola</taxon>
    </lineage>
</organism>
<gene>
    <name evidence="1" type="ORF">P154DRAFT_560481</name>
</gene>
<sequence>MEHWISDLPDNYLISLKRQEDCSNNEQAAKIAKDERRRRKRRALVAKGGPIYSQDARNMVQQRQINDNVRLKSELAARKLRKITTVANKHKRILPSIRNHGAKYCKRAAGGVIIMQDTRRWVHAQDDKDYNRKAALQDEYTSRDHSSKYNTAVTTAEDTIALQVACEIQRPIDPYTKLVAQKLQEAQSQADTQTQSLYIKAEIKSQVLPVDEVEEVKILVEMDENNSDDSLTLSELLQNDWGT</sequence>
<evidence type="ECO:0000313" key="2">
    <source>
        <dbReference type="Proteomes" id="UP000799779"/>
    </source>
</evidence>
<dbReference type="Proteomes" id="UP000799779">
    <property type="component" value="Unassembled WGS sequence"/>
</dbReference>
<dbReference type="AlphaFoldDB" id="A0A6A5WX06"/>